<name>A0A8K0VWM3_9PLEO</name>
<evidence type="ECO:0000256" key="1">
    <source>
        <dbReference type="SAM" id="Phobius"/>
    </source>
</evidence>
<dbReference type="EMBL" id="JAGMVJ010000012">
    <property type="protein sequence ID" value="KAH7084183.1"/>
    <property type="molecule type" value="Genomic_DNA"/>
</dbReference>
<gene>
    <name evidence="2" type="ORF">FB567DRAFT_76930</name>
</gene>
<keyword evidence="1" id="KW-0812">Transmembrane</keyword>
<sequence>MPACRRGLASWVPYLVLSIYVVVSWSFCRLWKSWRYTDGGSEMDGKSQLMWKRRETESVRNCVMVKYPHMHSSFLV</sequence>
<dbReference type="AlphaFoldDB" id="A0A8K0VWM3"/>
<keyword evidence="1" id="KW-1133">Transmembrane helix</keyword>
<evidence type="ECO:0000313" key="3">
    <source>
        <dbReference type="Proteomes" id="UP000813461"/>
    </source>
</evidence>
<comment type="caution">
    <text evidence="2">The sequence shown here is derived from an EMBL/GenBank/DDBJ whole genome shotgun (WGS) entry which is preliminary data.</text>
</comment>
<protein>
    <submittedName>
        <fullName evidence="2">Uncharacterized protein</fullName>
    </submittedName>
</protein>
<evidence type="ECO:0000313" key="2">
    <source>
        <dbReference type="EMBL" id="KAH7084183.1"/>
    </source>
</evidence>
<keyword evidence="3" id="KW-1185">Reference proteome</keyword>
<keyword evidence="1" id="KW-0472">Membrane</keyword>
<accession>A0A8K0VWM3</accession>
<feature type="transmembrane region" description="Helical" evidence="1">
    <location>
        <begin position="12"/>
        <end position="31"/>
    </location>
</feature>
<reference evidence="2" key="1">
    <citation type="journal article" date="2021" name="Nat. Commun.">
        <title>Genetic determinants of endophytism in the Arabidopsis root mycobiome.</title>
        <authorList>
            <person name="Mesny F."/>
            <person name="Miyauchi S."/>
            <person name="Thiergart T."/>
            <person name="Pickel B."/>
            <person name="Atanasova L."/>
            <person name="Karlsson M."/>
            <person name="Huettel B."/>
            <person name="Barry K.W."/>
            <person name="Haridas S."/>
            <person name="Chen C."/>
            <person name="Bauer D."/>
            <person name="Andreopoulos W."/>
            <person name="Pangilinan J."/>
            <person name="LaButti K."/>
            <person name="Riley R."/>
            <person name="Lipzen A."/>
            <person name="Clum A."/>
            <person name="Drula E."/>
            <person name="Henrissat B."/>
            <person name="Kohler A."/>
            <person name="Grigoriev I.V."/>
            <person name="Martin F.M."/>
            <person name="Hacquard S."/>
        </authorList>
    </citation>
    <scope>NUCLEOTIDE SEQUENCE</scope>
    <source>
        <strain evidence="2">MPI-SDFR-AT-0120</strain>
    </source>
</reference>
<organism evidence="2 3">
    <name type="scientific">Paraphoma chrysanthemicola</name>
    <dbReference type="NCBI Taxonomy" id="798071"/>
    <lineage>
        <taxon>Eukaryota</taxon>
        <taxon>Fungi</taxon>
        <taxon>Dikarya</taxon>
        <taxon>Ascomycota</taxon>
        <taxon>Pezizomycotina</taxon>
        <taxon>Dothideomycetes</taxon>
        <taxon>Pleosporomycetidae</taxon>
        <taxon>Pleosporales</taxon>
        <taxon>Pleosporineae</taxon>
        <taxon>Phaeosphaeriaceae</taxon>
        <taxon>Paraphoma</taxon>
    </lineage>
</organism>
<dbReference type="Proteomes" id="UP000813461">
    <property type="component" value="Unassembled WGS sequence"/>
</dbReference>
<proteinExistence type="predicted"/>